<dbReference type="Proteomes" id="UP000663853">
    <property type="component" value="Unassembled WGS sequence"/>
</dbReference>
<feature type="compositionally biased region" description="Polar residues" evidence="1">
    <location>
        <begin position="41"/>
        <end position="67"/>
    </location>
</feature>
<feature type="region of interest" description="Disordered" evidence="1">
    <location>
        <begin position="20"/>
        <end position="106"/>
    </location>
</feature>
<evidence type="ECO:0000313" key="3">
    <source>
        <dbReference type="Proteomes" id="UP000663853"/>
    </source>
</evidence>
<dbReference type="AlphaFoldDB" id="A0A8H3DKI4"/>
<sequence>MQYVHRMPLVCRRMFATSISTKSRGKGDQAPKSSFAERFGSPTQPQAQGSQTLFPTWPGLQSTQASPYPNPLSFRPPPNLVTPGKDSTDESKQTASAATTRRYRRPTRYIQPVQKQRELFSDCIGNASSFVNTSSFEAKVAMEPAAHTLNRWMVAARNNIERFKSMPEPVEHDLESSISSVDPGESVDPSVDVNSTVRHDTPESSKPFSRTSRNPIVTPSGRRMLSTSTTDASACSLLQAGQVGYHASVVDKKSPSHPPFWKLCAIWVLAAASEIRLHPQPVMSGFMRRFCAARYHSSLSNSSLSFFQPAFHPSLLVFSRGYATQRKRGFKRQAHARRETTRPHRSKQKSTSTRKQRREQPNPQHTPKKSPFIHEISPDIDAPCILIPAPTTRTELRNALRYLIQSTDPPIPLPRLIATHTQYPTLQSSESYNLLLAHASRVAPIPYSARIISQLRTSEVVWSRRTEQLVVRAHIQSGQWEEAIQLAEKFWVDGSINRVPLNIFAELLHVVLTKKATMGDIASMADRCWKLFPTGATIDVIDRAPRIAYNIVRLLVSAERHKHALQLAMKLLESLKAPTPSNIRHCRSILCHIIRPPRGRPSAYPFGERRRLFESLLQHNPSLGLTPDPGLTCALLQNLRKRRKRGSVAFHTLLELRARYGPQVEDSAVRRTIARYAIDEENFDLARNMLERERLARLESSKQSQLSRSESEAPWMGQKALPTRSHLEYLRNKGSDNRKFTVTARSLHRKELKLGMRERVHPENVLAAEKRARQWESIHPSRKQRVIRRAVQFTSDSRNKENDT</sequence>
<evidence type="ECO:0000313" key="2">
    <source>
        <dbReference type="EMBL" id="CAE6525255.1"/>
    </source>
</evidence>
<reference evidence="2" key="1">
    <citation type="submission" date="2021-01" db="EMBL/GenBank/DDBJ databases">
        <authorList>
            <person name="Kaushik A."/>
        </authorList>
    </citation>
    <scope>NUCLEOTIDE SEQUENCE</scope>
    <source>
        <strain evidence="2">AG6-10EEA</strain>
    </source>
</reference>
<feature type="compositionally biased region" description="Basic residues" evidence="1">
    <location>
        <begin position="343"/>
        <end position="357"/>
    </location>
</feature>
<organism evidence="2 3">
    <name type="scientific">Rhizoctonia solani</name>
    <dbReference type="NCBI Taxonomy" id="456999"/>
    <lineage>
        <taxon>Eukaryota</taxon>
        <taxon>Fungi</taxon>
        <taxon>Dikarya</taxon>
        <taxon>Basidiomycota</taxon>
        <taxon>Agaricomycotina</taxon>
        <taxon>Agaricomycetes</taxon>
        <taxon>Cantharellales</taxon>
        <taxon>Ceratobasidiaceae</taxon>
        <taxon>Rhizoctonia</taxon>
    </lineage>
</organism>
<feature type="region of interest" description="Disordered" evidence="1">
    <location>
        <begin position="168"/>
        <end position="225"/>
    </location>
</feature>
<feature type="region of interest" description="Disordered" evidence="1">
    <location>
        <begin position="698"/>
        <end position="718"/>
    </location>
</feature>
<gene>
    <name evidence="2" type="ORF">RDB_LOCUS156976</name>
</gene>
<name>A0A8H3DKI4_9AGAM</name>
<evidence type="ECO:0000256" key="1">
    <source>
        <dbReference type="SAM" id="MobiDB-lite"/>
    </source>
</evidence>
<protein>
    <submittedName>
        <fullName evidence="2">Uncharacterized protein</fullName>
    </submittedName>
</protein>
<feature type="region of interest" description="Disordered" evidence="1">
    <location>
        <begin position="327"/>
        <end position="374"/>
    </location>
</feature>
<dbReference type="EMBL" id="CAJMXA010003891">
    <property type="protein sequence ID" value="CAE6525255.1"/>
    <property type="molecule type" value="Genomic_DNA"/>
</dbReference>
<feature type="compositionally biased region" description="Polar residues" evidence="1">
    <location>
        <begin position="204"/>
        <end position="217"/>
    </location>
</feature>
<proteinExistence type="predicted"/>
<comment type="caution">
    <text evidence="2">The sequence shown here is derived from an EMBL/GenBank/DDBJ whole genome shotgun (WGS) entry which is preliminary data.</text>
</comment>
<feature type="compositionally biased region" description="Pro residues" evidence="1">
    <location>
        <begin position="68"/>
        <end position="80"/>
    </location>
</feature>
<accession>A0A8H3DKI4</accession>